<dbReference type="OrthoDB" id="24526at2759"/>
<keyword evidence="2 4" id="KW-0863">Zinc-finger</keyword>
<dbReference type="AlphaFoldDB" id="R7V6A3"/>
<feature type="non-terminal residue" evidence="6">
    <location>
        <position position="1"/>
    </location>
</feature>
<keyword evidence="3" id="KW-0862">Zinc</keyword>
<feature type="non-terminal residue" evidence="6">
    <location>
        <position position="53"/>
    </location>
</feature>
<sequence length="53" mass="6110">CVICMQKPKEASIIHGKTGHQICCYVCAKRLRRRGKPCPVCRRPIQKVIKNFI</sequence>
<evidence type="ECO:0000256" key="1">
    <source>
        <dbReference type="ARBA" id="ARBA00022723"/>
    </source>
</evidence>
<dbReference type="EMBL" id="AMQN01005784">
    <property type="status" value="NOT_ANNOTATED_CDS"/>
    <property type="molecule type" value="Genomic_DNA"/>
</dbReference>
<gene>
    <name evidence="6" type="ORF">CAPTEDRAFT_59274</name>
</gene>
<reference evidence="7" key="3">
    <citation type="submission" date="2015-06" db="UniProtKB">
        <authorList>
            <consortium name="EnsemblMetazoa"/>
        </authorList>
    </citation>
    <scope>IDENTIFICATION</scope>
</reference>
<dbReference type="SUPFAM" id="SSF57850">
    <property type="entry name" value="RING/U-box"/>
    <property type="match status" value="1"/>
</dbReference>
<dbReference type="InterPro" id="IPR001841">
    <property type="entry name" value="Znf_RING"/>
</dbReference>
<dbReference type="EMBL" id="KB296812">
    <property type="protein sequence ID" value="ELU11280.1"/>
    <property type="molecule type" value="Genomic_DNA"/>
</dbReference>
<dbReference type="GO" id="GO:0043066">
    <property type="term" value="P:negative regulation of apoptotic process"/>
    <property type="evidence" value="ECO:0007669"/>
    <property type="project" value="TreeGrafter"/>
</dbReference>
<feature type="domain" description="RING-type" evidence="5">
    <location>
        <begin position="1"/>
        <end position="42"/>
    </location>
</feature>
<organism evidence="6">
    <name type="scientific">Capitella teleta</name>
    <name type="common">Polychaete worm</name>
    <dbReference type="NCBI Taxonomy" id="283909"/>
    <lineage>
        <taxon>Eukaryota</taxon>
        <taxon>Metazoa</taxon>
        <taxon>Spiralia</taxon>
        <taxon>Lophotrochozoa</taxon>
        <taxon>Annelida</taxon>
        <taxon>Polychaeta</taxon>
        <taxon>Sedentaria</taxon>
        <taxon>Scolecida</taxon>
        <taxon>Capitellidae</taxon>
        <taxon>Capitella</taxon>
    </lineage>
</organism>
<evidence type="ECO:0000313" key="7">
    <source>
        <dbReference type="EnsemblMetazoa" id="CapteP59274"/>
    </source>
</evidence>
<dbReference type="EnsemblMetazoa" id="CapteT59274">
    <property type="protein sequence ID" value="CapteP59274"/>
    <property type="gene ID" value="CapteG59274"/>
</dbReference>
<evidence type="ECO:0000313" key="6">
    <source>
        <dbReference type="EMBL" id="ELU11280.1"/>
    </source>
</evidence>
<dbReference type="GO" id="GO:0010468">
    <property type="term" value="P:regulation of gene expression"/>
    <property type="evidence" value="ECO:0007669"/>
    <property type="project" value="TreeGrafter"/>
</dbReference>
<dbReference type="Proteomes" id="UP000014760">
    <property type="component" value="Unassembled WGS sequence"/>
</dbReference>
<dbReference type="GO" id="GO:0061630">
    <property type="term" value="F:ubiquitin protein ligase activity"/>
    <property type="evidence" value="ECO:0007669"/>
    <property type="project" value="TreeGrafter"/>
</dbReference>
<accession>R7V6A3</accession>
<evidence type="ECO:0000256" key="4">
    <source>
        <dbReference type="PROSITE-ProRule" id="PRU00175"/>
    </source>
</evidence>
<protein>
    <recommendedName>
        <fullName evidence="5">RING-type domain-containing protein</fullName>
    </recommendedName>
</protein>
<keyword evidence="8" id="KW-1185">Reference proteome</keyword>
<dbReference type="Gene3D" id="3.30.40.10">
    <property type="entry name" value="Zinc/RING finger domain, C3HC4 (zinc finger)"/>
    <property type="match status" value="1"/>
</dbReference>
<dbReference type="PANTHER" id="PTHR46858">
    <property type="entry name" value="OS05G0521000 PROTEIN"/>
    <property type="match status" value="1"/>
</dbReference>
<evidence type="ECO:0000256" key="2">
    <source>
        <dbReference type="ARBA" id="ARBA00022771"/>
    </source>
</evidence>
<evidence type="ECO:0000259" key="5">
    <source>
        <dbReference type="PROSITE" id="PS50089"/>
    </source>
</evidence>
<dbReference type="STRING" id="283909.R7V6A3"/>
<dbReference type="GO" id="GO:0016567">
    <property type="term" value="P:protein ubiquitination"/>
    <property type="evidence" value="ECO:0007669"/>
    <property type="project" value="TreeGrafter"/>
</dbReference>
<dbReference type="OMA" id="MHCAEKL"/>
<dbReference type="HOGENOM" id="CLU_3056491_0_0_1"/>
<proteinExistence type="predicted"/>
<dbReference type="Pfam" id="PF13920">
    <property type="entry name" value="zf-C3HC4_3"/>
    <property type="match status" value="1"/>
</dbReference>
<keyword evidence="1" id="KW-0479">Metal-binding</keyword>
<dbReference type="InterPro" id="IPR013083">
    <property type="entry name" value="Znf_RING/FYVE/PHD"/>
</dbReference>
<reference evidence="6 8" key="2">
    <citation type="journal article" date="2013" name="Nature">
        <title>Insights into bilaterian evolution from three spiralian genomes.</title>
        <authorList>
            <person name="Simakov O."/>
            <person name="Marletaz F."/>
            <person name="Cho S.J."/>
            <person name="Edsinger-Gonzales E."/>
            <person name="Havlak P."/>
            <person name="Hellsten U."/>
            <person name="Kuo D.H."/>
            <person name="Larsson T."/>
            <person name="Lv J."/>
            <person name="Arendt D."/>
            <person name="Savage R."/>
            <person name="Osoegawa K."/>
            <person name="de Jong P."/>
            <person name="Grimwood J."/>
            <person name="Chapman J.A."/>
            <person name="Shapiro H."/>
            <person name="Aerts A."/>
            <person name="Otillar R.P."/>
            <person name="Terry A.Y."/>
            <person name="Boore J.L."/>
            <person name="Grigoriev I.V."/>
            <person name="Lindberg D.R."/>
            <person name="Seaver E.C."/>
            <person name="Weisblat D.A."/>
            <person name="Putnam N.H."/>
            <person name="Rokhsar D.S."/>
        </authorList>
    </citation>
    <scope>NUCLEOTIDE SEQUENCE</scope>
    <source>
        <strain evidence="6 8">I ESC-2004</strain>
    </source>
</reference>
<dbReference type="PANTHER" id="PTHR46858:SF5">
    <property type="entry name" value="E3 UBIQUITIN-PROTEIN LIGASE APD1-RELATED"/>
    <property type="match status" value="1"/>
</dbReference>
<reference evidence="8" key="1">
    <citation type="submission" date="2012-12" db="EMBL/GenBank/DDBJ databases">
        <authorList>
            <person name="Hellsten U."/>
            <person name="Grimwood J."/>
            <person name="Chapman J.A."/>
            <person name="Shapiro H."/>
            <person name="Aerts A."/>
            <person name="Otillar R.P."/>
            <person name="Terry A.Y."/>
            <person name="Boore J.L."/>
            <person name="Simakov O."/>
            <person name="Marletaz F."/>
            <person name="Cho S.-J."/>
            <person name="Edsinger-Gonzales E."/>
            <person name="Havlak P."/>
            <person name="Kuo D.-H."/>
            <person name="Larsson T."/>
            <person name="Lv J."/>
            <person name="Arendt D."/>
            <person name="Savage R."/>
            <person name="Osoegawa K."/>
            <person name="de Jong P."/>
            <person name="Lindberg D.R."/>
            <person name="Seaver E.C."/>
            <person name="Weisblat D.A."/>
            <person name="Putnam N.H."/>
            <person name="Grigoriev I.V."/>
            <person name="Rokhsar D.S."/>
        </authorList>
    </citation>
    <scope>NUCLEOTIDE SEQUENCE</scope>
    <source>
        <strain evidence="8">I ESC-2004</strain>
    </source>
</reference>
<evidence type="ECO:0000313" key="8">
    <source>
        <dbReference type="Proteomes" id="UP000014760"/>
    </source>
</evidence>
<name>R7V6A3_CAPTE</name>
<dbReference type="PROSITE" id="PS50089">
    <property type="entry name" value="ZF_RING_2"/>
    <property type="match status" value="1"/>
</dbReference>
<evidence type="ECO:0000256" key="3">
    <source>
        <dbReference type="ARBA" id="ARBA00022833"/>
    </source>
</evidence>
<dbReference type="GO" id="GO:0008270">
    <property type="term" value="F:zinc ion binding"/>
    <property type="evidence" value="ECO:0007669"/>
    <property type="project" value="UniProtKB-KW"/>
</dbReference>